<protein>
    <recommendedName>
        <fullName evidence="3">Bacterial surface antigen (D15) domain-containing protein</fullName>
    </recommendedName>
</protein>
<evidence type="ECO:0000313" key="4">
    <source>
        <dbReference type="EMBL" id="KRG68215.1"/>
    </source>
</evidence>
<evidence type="ECO:0000313" key="5">
    <source>
        <dbReference type="Proteomes" id="UP000052052"/>
    </source>
</evidence>
<keyword evidence="2" id="KW-0472">Membrane</keyword>
<proteinExistence type="predicted"/>
<feature type="domain" description="Bacterial surface antigen (D15)" evidence="3">
    <location>
        <begin position="121"/>
        <end position="353"/>
    </location>
</feature>
<accession>A0A0R0CQG0</accession>
<reference evidence="4 5" key="1">
    <citation type="submission" date="2015-05" db="EMBL/GenBank/DDBJ databases">
        <title>Genome sequencing and analysis of members of genus Stenotrophomonas.</title>
        <authorList>
            <person name="Patil P.P."/>
            <person name="Midha S."/>
            <person name="Patil P.B."/>
        </authorList>
    </citation>
    <scope>NUCLEOTIDE SEQUENCE [LARGE SCALE GENOMIC DNA]</scope>
    <source>
        <strain evidence="4 5">DSM 21858</strain>
    </source>
</reference>
<keyword evidence="5" id="KW-1185">Reference proteome</keyword>
<dbReference type="InterPro" id="IPR000184">
    <property type="entry name" value="Bac_surfAg_D15"/>
</dbReference>
<dbReference type="EMBL" id="LDJL01000016">
    <property type="protein sequence ID" value="KRG68215.1"/>
    <property type="molecule type" value="Genomic_DNA"/>
</dbReference>
<dbReference type="Gene3D" id="2.40.160.50">
    <property type="entry name" value="membrane protein fhac: a member of the omp85/tpsb transporter family"/>
    <property type="match status" value="1"/>
</dbReference>
<dbReference type="Proteomes" id="UP000052052">
    <property type="component" value="Unassembled WGS sequence"/>
</dbReference>
<name>A0A0R0CQG0_9GAMM</name>
<comment type="caution">
    <text evidence="4">The sequence shown here is derived from an EMBL/GenBank/DDBJ whole genome shotgun (WGS) entry which is preliminary data.</text>
</comment>
<dbReference type="STRING" id="344882.ABB29_14010"/>
<organism evidence="4 5">
    <name type="scientific">Pseudoxanthomonas dokdonensis</name>
    <dbReference type="NCBI Taxonomy" id="344882"/>
    <lineage>
        <taxon>Bacteria</taxon>
        <taxon>Pseudomonadati</taxon>
        <taxon>Pseudomonadota</taxon>
        <taxon>Gammaproteobacteria</taxon>
        <taxon>Lysobacterales</taxon>
        <taxon>Lysobacteraceae</taxon>
        <taxon>Pseudoxanthomonas</taxon>
    </lineage>
</organism>
<dbReference type="Pfam" id="PF01103">
    <property type="entry name" value="Omp85"/>
    <property type="match status" value="1"/>
</dbReference>
<comment type="subcellular location">
    <subcellularLocation>
        <location evidence="1">Membrane</location>
    </subcellularLocation>
</comment>
<sequence>MAPADQPRESLHDLMHDPQDGKLDMSRWLLEHRGFLPVPAVISDPALGYGGGLGLVFFHRPAGAPTTRTTTDGRQQMIAPNVYGVGGMKTENGSHAYGGFANLHFADDRWRYVAAVGKSSFNLDFYTPGRLLPPVAVGYNTDGLISYQKLSRRIGDQSLYLGLSWLYMDQDIRFDLPSDRERFSDKEVTKRNSGLGLSLQYDQRDNNFTPNSGWLGIIQGTFYGKGIGSDTAFQSYRGHVYGYLPVADGKLVLGGRLDTRWANGDIPFNRLPYIDMRGIGSARYQDTRAGVAETEVRWNLTPRWALIGFAGAGRTWGRNNDFGDAQSQVSKGTGFRYLIARQLGLYMGLDYAWGPEDETLYVQFGSAWSR</sequence>
<evidence type="ECO:0000256" key="2">
    <source>
        <dbReference type="ARBA" id="ARBA00023136"/>
    </source>
</evidence>
<dbReference type="PATRIC" id="fig|344882.3.peg.1186"/>
<gene>
    <name evidence="4" type="ORF">ABB29_14010</name>
</gene>
<evidence type="ECO:0000256" key="1">
    <source>
        <dbReference type="ARBA" id="ARBA00004370"/>
    </source>
</evidence>
<dbReference type="GO" id="GO:0019867">
    <property type="term" value="C:outer membrane"/>
    <property type="evidence" value="ECO:0007669"/>
    <property type="project" value="InterPro"/>
</dbReference>
<evidence type="ECO:0000259" key="3">
    <source>
        <dbReference type="Pfam" id="PF01103"/>
    </source>
</evidence>
<dbReference type="AlphaFoldDB" id="A0A0R0CQG0"/>